<dbReference type="Pfam" id="PF04410">
    <property type="entry name" value="Gar1"/>
    <property type="match status" value="1"/>
</dbReference>
<dbReference type="GO" id="GO:0005732">
    <property type="term" value="C:sno(s)RNA-containing ribonucleoprotein complex"/>
    <property type="evidence" value="ECO:0007669"/>
    <property type="project" value="InterPro"/>
</dbReference>
<comment type="function">
    <text evidence="5">Required for ribosome biogenesis. Part of a complex which catalyzes pseudouridylation of rRNA. This involves the isomerization of uridine such that the ribose is subsequently attached to C5, instead of the normal N1. Pseudouridine ("psi") residues may serve to stabilize the conformation of rRNAs.</text>
</comment>
<name>A0A8S1T7P3_PAROT</name>
<reference evidence="7" key="1">
    <citation type="submission" date="2021-01" db="EMBL/GenBank/DDBJ databases">
        <authorList>
            <consortium name="Genoscope - CEA"/>
            <person name="William W."/>
        </authorList>
    </citation>
    <scope>NUCLEOTIDE SEQUENCE</scope>
</reference>
<evidence type="ECO:0000313" key="8">
    <source>
        <dbReference type="Proteomes" id="UP000683925"/>
    </source>
</evidence>
<dbReference type="GO" id="GO:0000493">
    <property type="term" value="P:box H/ACA snoRNP assembly"/>
    <property type="evidence" value="ECO:0007669"/>
    <property type="project" value="InterPro"/>
</dbReference>
<dbReference type="PANTHER" id="PTHR31633:SF1">
    <property type="entry name" value="H_ACA RIBONUCLEOPROTEIN COMPLEX NON-CORE SUBUNIT NAF1"/>
    <property type="match status" value="1"/>
</dbReference>
<comment type="subcellular location">
    <subcellularLocation>
        <location evidence="5">Nucleus</location>
        <location evidence="5">Nucleolus</location>
    </subcellularLocation>
</comment>
<keyword evidence="4 5" id="KW-0539">Nucleus</keyword>
<protein>
    <recommendedName>
        <fullName evidence="5">H/ACA ribonucleoprotein complex subunit</fullName>
    </recommendedName>
</protein>
<dbReference type="GO" id="GO:0005730">
    <property type="term" value="C:nucleolus"/>
    <property type="evidence" value="ECO:0007669"/>
    <property type="project" value="UniProtKB-SubCell"/>
</dbReference>
<dbReference type="OMA" id="HPNQQKH"/>
<dbReference type="GO" id="GO:0003723">
    <property type="term" value="F:RNA binding"/>
    <property type="evidence" value="ECO:0007669"/>
    <property type="project" value="UniProtKB-KW"/>
</dbReference>
<comment type="subunit">
    <text evidence="5">Component of the small nucleolar ribonucleoprotein particles containing H/ACA-type snoRNAs (H/ACA snoRNPs).</text>
</comment>
<dbReference type="PANTHER" id="PTHR31633">
    <property type="entry name" value="H/ACA RIBONUCLEOPROTEIN COMPLEX NON-CORE SUBUNIT NAF1"/>
    <property type="match status" value="1"/>
</dbReference>
<keyword evidence="2 5" id="KW-0698">rRNA processing</keyword>
<evidence type="ECO:0000256" key="1">
    <source>
        <dbReference type="ARBA" id="ARBA00022517"/>
    </source>
</evidence>
<dbReference type="GO" id="GO:0006364">
    <property type="term" value="P:rRNA processing"/>
    <property type="evidence" value="ECO:0007669"/>
    <property type="project" value="UniProtKB-KW"/>
</dbReference>
<evidence type="ECO:0000256" key="6">
    <source>
        <dbReference type="SAM" id="MobiDB-lite"/>
    </source>
</evidence>
<dbReference type="GO" id="GO:0001522">
    <property type="term" value="P:pseudouridine synthesis"/>
    <property type="evidence" value="ECO:0007669"/>
    <property type="project" value="InterPro"/>
</dbReference>
<dbReference type="Proteomes" id="UP000683925">
    <property type="component" value="Unassembled WGS sequence"/>
</dbReference>
<keyword evidence="1 5" id="KW-0690">Ribosome biogenesis</keyword>
<evidence type="ECO:0000313" key="7">
    <source>
        <dbReference type="EMBL" id="CAD8148283.1"/>
    </source>
</evidence>
<feature type="region of interest" description="Disordered" evidence="6">
    <location>
        <begin position="193"/>
        <end position="227"/>
    </location>
</feature>
<dbReference type="EMBL" id="CAJJDP010000021">
    <property type="protein sequence ID" value="CAD8148283.1"/>
    <property type="molecule type" value="Genomic_DNA"/>
</dbReference>
<evidence type="ECO:0000256" key="4">
    <source>
        <dbReference type="ARBA" id="ARBA00023242"/>
    </source>
</evidence>
<organism evidence="7 8">
    <name type="scientific">Paramecium octaurelia</name>
    <dbReference type="NCBI Taxonomy" id="43137"/>
    <lineage>
        <taxon>Eukaryota</taxon>
        <taxon>Sar</taxon>
        <taxon>Alveolata</taxon>
        <taxon>Ciliophora</taxon>
        <taxon>Intramacronucleata</taxon>
        <taxon>Oligohymenophorea</taxon>
        <taxon>Peniculida</taxon>
        <taxon>Parameciidae</taxon>
        <taxon>Paramecium</taxon>
    </lineage>
</organism>
<sequence>MNDHESSDSSSDEFYEKIKAQLNIMDDEEKSSRIVSRNEVLPKVAFAPPESKEQREFNFNYKHSDRIQLIGKIESITKENVIIYSNLLEFVINLDQLIVNGQQEILGKVDDVFGKVERPHYSILLDGYVNNLIQTNQLKIGDDVFINIDSTSVLNPDAIKQLLNKKGCDASNQFDEEVLNDCDVEYSDDEIEAVSKRRGNKEEGEVKKNNKKKEKHPNQQKHDKQLPFPQQNYKVQGNNQQTQQQQQQQQMMQMQHSMQQQQYYQQLFLQQQMQLQMQQQQQYQQLIQNQQAFPQQQMQQPQYMQQIYPQPQQLQPNPQLNLPYNSQQINQQLNQNLNSLFQNIKPQDQ</sequence>
<keyword evidence="8" id="KW-1185">Reference proteome</keyword>
<keyword evidence="3 5" id="KW-0694">RNA-binding</keyword>
<gene>
    <name evidence="7" type="ORF">POCTA_138.1.T0210027</name>
</gene>
<evidence type="ECO:0000256" key="3">
    <source>
        <dbReference type="ARBA" id="ARBA00022884"/>
    </source>
</evidence>
<comment type="caution">
    <text evidence="7">The sequence shown here is derived from an EMBL/GenBank/DDBJ whole genome shotgun (WGS) entry which is preliminary data.</text>
</comment>
<comment type="similarity">
    <text evidence="5">Belongs to the GAR1 family.</text>
</comment>
<dbReference type="AlphaFoldDB" id="A0A8S1T7P3"/>
<keyword evidence="5" id="KW-0687">Ribonucleoprotein</keyword>
<proteinExistence type="inferred from homology"/>
<dbReference type="InterPro" id="IPR007504">
    <property type="entry name" value="H/ACA_rnp_Gar1/Naf1"/>
</dbReference>
<dbReference type="InterPro" id="IPR040309">
    <property type="entry name" value="Naf1"/>
</dbReference>
<evidence type="ECO:0000256" key="2">
    <source>
        <dbReference type="ARBA" id="ARBA00022552"/>
    </source>
</evidence>
<accession>A0A8S1T7P3</accession>
<evidence type="ECO:0000256" key="5">
    <source>
        <dbReference type="RuleBase" id="RU364004"/>
    </source>
</evidence>
<feature type="compositionally biased region" description="Basic and acidic residues" evidence="6">
    <location>
        <begin position="216"/>
        <end position="225"/>
    </location>
</feature>
<dbReference type="OrthoDB" id="21550at2759"/>